<comment type="subcellular location">
    <subcellularLocation>
        <location evidence="1">Cell envelope</location>
    </subcellularLocation>
</comment>
<dbReference type="AlphaFoldDB" id="A0A1F7TZL8"/>
<reference evidence="5 6" key="1">
    <citation type="journal article" date="2016" name="Nat. Commun.">
        <title>Thousands of microbial genomes shed light on interconnected biogeochemical processes in an aquifer system.</title>
        <authorList>
            <person name="Anantharaman K."/>
            <person name="Brown C.T."/>
            <person name="Hug L.A."/>
            <person name="Sharon I."/>
            <person name="Castelle C.J."/>
            <person name="Probst A.J."/>
            <person name="Thomas B.C."/>
            <person name="Singh A."/>
            <person name="Wilkins M.J."/>
            <person name="Karaoz U."/>
            <person name="Brodie E.L."/>
            <person name="Williams K.H."/>
            <person name="Hubbard S.S."/>
            <person name="Banfield J.F."/>
        </authorList>
    </citation>
    <scope>NUCLEOTIDE SEQUENCE [LARGE SCALE GENOMIC DNA]</scope>
</reference>
<dbReference type="STRING" id="1802389.A3C17_00210"/>
<keyword evidence="3" id="KW-0186">Copper</keyword>
<keyword evidence="2" id="KW-0479">Metal-binding</keyword>
<proteinExistence type="predicted"/>
<dbReference type="GO" id="GO:0005507">
    <property type="term" value="F:copper ion binding"/>
    <property type="evidence" value="ECO:0007669"/>
    <property type="project" value="InterPro"/>
</dbReference>
<dbReference type="PROSITE" id="PS50857">
    <property type="entry name" value="COX2_CUA"/>
    <property type="match status" value="1"/>
</dbReference>
<dbReference type="PANTHER" id="PTHR42838">
    <property type="entry name" value="CYTOCHROME C OXIDASE SUBUNIT II"/>
    <property type="match status" value="1"/>
</dbReference>
<dbReference type="InterPro" id="IPR028096">
    <property type="entry name" value="EfeO_Cupredoxin"/>
</dbReference>
<name>A0A1F7TZL8_9BACT</name>
<dbReference type="InterPro" id="IPR001505">
    <property type="entry name" value="Copper_CuA"/>
</dbReference>
<accession>A0A1F7TZL8</accession>
<dbReference type="SUPFAM" id="SSF49503">
    <property type="entry name" value="Cupredoxins"/>
    <property type="match status" value="1"/>
</dbReference>
<comment type="caution">
    <text evidence="5">The sequence shown here is derived from an EMBL/GenBank/DDBJ whole genome shotgun (WGS) entry which is preliminary data.</text>
</comment>
<dbReference type="GO" id="GO:0016020">
    <property type="term" value="C:membrane"/>
    <property type="evidence" value="ECO:0007669"/>
    <property type="project" value="InterPro"/>
</dbReference>
<organism evidence="5 6">
    <name type="scientific">Candidatus Uhrbacteria bacterium RIFCSPHIGHO2_02_FULL_53_13</name>
    <dbReference type="NCBI Taxonomy" id="1802389"/>
    <lineage>
        <taxon>Bacteria</taxon>
        <taxon>Candidatus Uhriibacteriota</taxon>
    </lineage>
</organism>
<dbReference type="PANTHER" id="PTHR42838:SF2">
    <property type="entry name" value="NITROUS-OXIDE REDUCTASE"/>
    <property type="match status" value="1"/>
</dbReference>
<dbReference type="Gene3D" id="2.60.40.420">
    <property type="entry name" value="Cupredoxins - blue copper proteins"/>
    <property type="match status" value="1"/>
</dbReference>
<dbReference type="GO" id="GO:0004129">
    <property type="term" value="F:cytochrome-c oxidase activity"/>
    <property type="evidence" value="ECO:0007669"/>
    <property type="project" value="InterPro"/>
</dbReference>
<sequence>MNYTILFTACAIVFLGAGCVSNLVRDVPDEVPVDAVSLPVPISESEEGEETIVVENAEVLGGANEPSERVQDDESVSDNVLLEPPQNDVASFSVTAKQWTFEPAVIRVKQGQRVELDVTSVDVAHGFRLPEFGIGATLEPEKTVRVSFVADKVGTFSFFCDVFCGQGHGSMRGTLIVE</sequence>
<evidence type="ECO:0000313" key="5">
    <source>
        <dbReference type="EMBL" id="OGL70887.1"/>
    </source>
</evidence>
<evidence type="ECO:0000256" key="1">
    <source>
        <dbReference type="ARBA" id="ARBA00004196"/>
    </source>
</evidence>
<dbReference type="Pfam" id="PF13473">
    <property type="entry name" value="Cupredoxin_1"/>
    <property type="match status" value="1"/>
</dbReference>
<dbReference type="InterPro" id="IPR002429">
    <property type="entry name" value="CcO_II-like_C"/>
</dbReference>
<gene>
    <name evidence="5" type="ORF">A3C17_00210</name>
</gene>
<evidence type="ECO:0000256" key="2">
    <source>
        <dbReference type="ARBA" id="ARBA00022723"/>
    </source>
</evidence>
<dbReference type="GO" id="GO:0030313">
    <property type="term" value="C:cell envelope"/>
    <property type="evidence" value="ECO:0007669"/>
    <property type="project" value="UniProtKB-SubCell"/>
</dbReference>
<dbReference type="PROSITE" id="PS00078">
    <property type="entry name" value="COX2"/>
    <property type="match status" value="1"/>
</dbReference>
<dbReference type="InterPro" id="IPR051403">
    <property type="entry name" value="NosZ/Cyto_c_oxidase_sub2"/>
</dbReference>
<dbReference type="InterPro" id="IPR008972">
    <property type="entry name" value="Cupredoxin"/>
</dbReference>
<dbReference type="Proteomes" id="UP000177097">
    <property type="component" value="Unassembled WGS sequence"/>
</dbReference>
<evidence type="ECO:0000259" key="4">
    <source>
        <dbReference type="PROSITE" id="PS50857"/>
    </source>
</evidence>
<feature type="domain" description="Cytochrome oxidase subunit II copper A binding" evidence="4">
    <location>
        <begin position="87"/>
        <end position="178"/>
    </location>
</feature>
<protein>
    <recommendedName>
        <fullName evidence="4">Cytochrome oxidase subunit II copper A binding domain-containing protein</fullName>
    </recommendedName>
</protein>
<evidence type="ECO:0000256" key="3">
    <source>
        <dbReference type="ARBA" id="ARBA00023008"/>
    </source>
</evidence>
<evidence type="ECO:0000313" key="6">
    <source>
        <dbReference type="Proteomes" id="UP000177097"/>
    </source>
</evidence>
<dbReference type="EMBL" id="MGDX01000020">
    <property type="protein sequence ID" value="OGL70887.1"/>
    <property type="molecule type" value="Genomic_DNA"/>
</dbReference>